<keyword evidence="2" id="KW-1185">Reference proteome</keyword>
<evidence type="ECO:0000313" key="2">
    <source>
        <dbReference type="Proteomes" id="UP000623419"/>
    </source>
</evidence>
<dbReference type="Proteomes" id="UP000623419">
    <property type="component" value="Unassembled WGS sequence"/>
</dbReference>
<sequence length="121" mass="12070">MLGPARAPIDPSEVRIYRAAPPGSVDVAQLEAASGIGFGTPGQERAVIDRLRTEAAALGANGLVIVGVGQARSPVGMSVGGASYGRNSAVGVGLGIPTSRKKAHAVAIYVPPASRDVPASD</sequence>
<protein>
    <submittedName>
        <fullName evidence="1">Uncharacterized protein</fullName>
    </submittedName>
</protein>
<organism evidence="1 2">
    <name type="scientific">Arenimonas soli</name>
    <dbReference type="NCBI Taxonomy" id="2269504"/>
    <lineage>
        <taxon>Bacteria</taxon>
        <taxon>Pseudomonadati</taxon>
        <taxon>Pseudomonadota</taxon>
        <taxon>Gammaproteobacteria</taxon>
        <taxon>Lysobacterales</taxon>
        <taxon>Lysobacteraceae</taxon>
        <taxon>Arenimonas</taxon>
    </lineage>
</organism>
<reference evidence="2" key="1">
    <citation type="journal article" date="2019" name="Int. J. Syst. Evol. Microbiol.">
        <title>The Global Catalogue of Microorganisms (GCM) 10K type strain sequencing project: providing services to taxonomists for standard genome sequencing and annotation.</title>
        <authorList>
            <consortium name="The Broad Institute Genomics Platform"/>
            <consortium name="The Broad Institute Genome Sequencing Center for Infectious Disease"/>
            <person name="Wu L."/>
            <person name="Ma J."/>
        </authorList>
    </citation>
    <scope>NUCLEOTIDE SEQUENCE [LARGE SCALE GENOMIC DNA]</scope>
    <source>
        <strain evidence="2">CGMCC 1.15905</strain>
    </source>
</reference>
<accession>A0ABQ1HEL4</accession>
<dbReference type="EMBL" id="BMKC01000001">
    <property type="protein sequence ID" value="GGA72221.1"/>
    <property type="molecule type" value="Genomic_DNA"/>
</dbReference>
<evidence type="ECO:0000313" key="1">
    <source>
        <dbReference type="EMBL" id="GGA72221.1"/>
    </source>
</evidence>
<comment type="caution">
    <text evidence="1">The sequence shown here is derived from an EMBL/GenBank/DDBJ whole genome shotgun (WGS) entry which is preliminary data.</text>
</comment>
<name>A0ABQ1HEL4_9GAMM</name>
<proteinExistence type="predicted"/>
<gene>
    <name evidence="1" type="ORF">GCM10011521_07980</name>
</gene>